<feature type="transmembrane region" description="Helical" evidence="1">
    <location>
        <begin position="657"/>
        <end position="675"/>
    </location>
</feature>
<evidence type="ECO:0000256" key="1">
    <source>
        <dbReference type="SAM" id="Phobius"/>
    </source>
</evidence>
<feature type="transmembrane region" description="Helical" evidence="1">
    <location>
        <begin position="911"/>
        <end position="931"/>
    </location>
</feature>
<feature type="transmembrane region" description="Helical" evidence="1">
    <location>
        <begin position="535"/>
        <end position="559"/>
    </location>
</feature>
<dbReference type="PANTHER" id="PTHR21274">
    <property type="entry name" value="MECKELIN"/>
    <property type="match status" value="1"/>
</dbReference>
<feature type="signal peptide" evidence="2">
    <location>
        <begin position="1"/>
        <end position="20"/>
    </location>
</feature>
<dbReference type="InterPro" id="IPR019170">
    <property type="entry name" value="Meckelin"/>
</dbReference>
<feature type="chain" id="PRO_5045429664" evidence="2">
    <location>
        <begin position="21"/>
        <end position="977"/>
    </location>
</feature>
<accession>A0ABM4BSM8</accession>
<feature type="transmembrane region" description="Helical" evidence="1">
    <location>
        <begin position="937"/>
        <end position="960"/>
    </location>
</feature>
<evidence type="ECO:0000313" key="4">
    <source>
        <dbReference type="RefSeq" id="XP_065652156.1"/>
    </source>
</evidence>
<keyword evidence="2" id="KW-0732">Signal</keyword>
<organism evidence="3 4">
    <name type="scientific">Hydra vulgaris</name>
    <name type="common">Hydra</name>
    <name type="synonym">Hydra attenuata</name>
    <dbReference type="NCBI Taxonomy" id="6087"/>
    <lineage>
        <taxon>Eukaryota</taxon>
        <taxon>Metazoa</taxon>
        <taxon>Cnidaria</taxon>
        <taxon>Hydrozoa</taxon>
        <taxon>Hydroidolina</taxon>
        <taxon>Anthoathecata</taxon>
        <taxon>Aplanulata</taxon>
        <taxon>Hydridae</taxon>
        <taxon>Hydra</taxon>
    </lineage>
</organism>
<keyword evidence="3" id="KW-1185">Reference proteome</keyword>
<gene>
    <name evidence="4" type="primary">LOC100212617</name>
</gene>
<feature type="transmembrane region" description="Helical" evidence="1">
    <location>
        <begin position="579"/>
        <end position="600"/>
    </location>
</feature>
<proteinExistence type="predicted"/>
<dbReference type="GeneID" id="100212617"/>
<dbReference type="Pfam" id="PF09773">
    <property type="entry name" value="Meckelin"/>
    <property type="match status" value="1"/>
</dbReference>
<dbReference type="RefSeq" id="XP_065652156.1">
    <property type="nucleotide sequence ID" value="XM_065796084.1"/>
</dbReference>
<name>A0ABM4BSM8_HYDVU</name>
<feature type="transmembrane region" description="Helical" evidence="1">
    <location>
        <begin position="496"/>
        <end position="514"/>
    </location>
</feature>
<feature type="transmembrane region" description="Helical" evidence="1">
    <location>
        <begin position="695"/>
        <end position="723"/>
    </location>
</feature>
<keyword evidence="1" id="KW-1133">Transmembrane helix</keyword>
<evidence type="ECO:0000256" key="2">
    <source>
        <dbReference type="SAM" id="SignalP"/>
    </source>
</evidence>
<protein>
    <submittedName>
        <fullName evidence="4">Meckelin isoform X1</fullName>
    </submittedName>
</protein>
<sequence>MFSWQVLLYLVTTSLLLVETFFIPFTDPSKCQVGQYFQFSSLRCISCDANQIRSQDGLSCVCANGFRFIKNNGGLQVQCTQCDDLQVQSSDGWSCINCPTDADFNMLTKTCNACLGQTVAIDRQLNGELGSRQQCLTCQNDTQIASTYQTFCKRCDQSVLDITGGSCQCPVGVTVQGSVINEGGKCLSSQTTPFINSIPSIYPLNYVFLQRNMRVAQALCNSYQNFTACQLLGNLCVLHMYNTDNFDNLLTVSTDPCKEFLKLQREYKGEFNGNLDWPATMPWLYYTTVTPNEILSATDIKTIFSRGQLMQFVAVKFSASGKFLGITTDVGFLNICQNSKSTSFNTVAFTFPTTYKSQCKLSISSDKKKEEMVFYDLYMLIDNLFLYPVPVLVANILSGNQFINQGSSNNWKMTRRFFLLDNLSGLTNPDKNPDYFRYASSLQLHFMLRGDGLIFPPVLHIKYTDVQFTDSNSELAQEFNVLYEMNALNIIENIKIAVGTLSIVAIFYAVVRIVSWRRRMGSIMLDCNSFIVYTVFLFSGLSLVFWMVSFFACFLWLLIFKNQTTVIFLLPTADQEVLIKSLLVAALIMKFIDILHIIYYQINVDMFIIDWERPRGVVTTIENGSQNNVLTPVSIIRTLFVANEWQELQSIRRIKPTLQLVLVLLFHKVFGFEYLCTTDPITRYSVTSIDYVGEYSFTLRFAVISFLFFGIAITQSIIFGIFYERFISDSLRDFVDFCSLSNISLFIMPCSQYGFYIHGRSIHGRSDTSLHELFKQFQREEENLCGKRGLEPNSDHQVFEFTLTSKFRLTYEKILQPLMIRNENNTRRNPTSAKQNPALPGSSLPPFLELSVHAYETMNKYLTTFIEHALRDNDYIVKEKLLMEKLFNLELQSPLEKSIFYNDERRVFTEVLLYGQEWNLLLFTLLFYLVIDWLSGYNTILAVVLSYFIDSAIVSVRHTLGKRNLARKTMVDQRFLI</sequence>
<keyword evidence="1" id="KW-0472">Membrane</keyword>
<dbReference type="PANTHER" id="PTHR21274:SF0">
    <property type="entry name" value="MECKELIN"/>
    <property type="match status" value="1"/>
</dbReference>
<keyword evidence="1" id="KW-0812">Transmembrane</keyword>
<dbReference type="Proteomes" id="UP001652625">
    <property type="component" value="Chromosome 04"/>
</dbReference>
<evidence type="ECO:0000313" key="3">
    <source>
        <dbReference type="Proteomes" id="UP001652625"/>
    </source>
</evidence>
<reference evidence="4" key="1">
    <citation type="submission" date="2025-08" db="UniProtKB">
        <authorList>
            <consortium name="RefSeq"/>
        </authorList>
    </citation>
    <scope>IDENTIFICATION</scope>
</reference>